<dbReference type="AlphaFoldDB" id="A0A1W1CP26"/>
<accession>A0A1W1CP26</accession>
<proteinExistence type="predicted"/>
<protein>
    <recommendedName>
        <fullName evidence="2">DUF3108 domain-containing protein</fullName>
    </recommendedName>
</protein>
<gene>
    <name evidence="1" type="ORF">MNB_SV-10-333</name>
</gene>
<evidence type="ECO:0000313" key="1">
    <source>
        <dbReference type="EMBL" id="SFV67495.1"/>
    </source>
</evidence>
<evidence type="ECO:0008006" key="2">
    <source>
        <dbReference type="Google" id="ProtNLM"/>
    </source>
</evidence>
<dbReference type="Pfam" id="PF11306">
    <property type="entry name" value="DUF3108"/>
    <property type="match status" value="1"/>
</dbReference>
<name>A0A1W1CP26_9ZZZZ</name>
<dbReference type="EMBL" id="FPHL01000047">
    <property type="protein sequence ID" value="SFV67495.1"/>
    <property type="molecule type" value="Genomic_DNA"/>
</dbReference>
<sequence length="246" mass="27796">MKKTIQYIFLITLILSGVQAKVLDARYSISYGVFGQLGICDAHLETHGNTYRIEINARTTGIVKRLSGNRQEKYISRGHIEEGMLVSDSFRVRRSHSGKVETKVYEIDHQKQKVTKITVKKKKGKVYGRSSRILDFYSKDDLLTLYFNLPSKVNFLLPKTYELTAVGAEKQGGKVTVIVPPAKAYPYYEKTLGKGDFSYLTAIVYQKLFESSRGELMLAIGKDGIAQKAVLKDLILYGDLKAVRIR</sequence>
<organism evidence="1">
    <name type="scientific">hydrothermal vent metagenome</name>
    <dbReference type="NCBI Taxonomy" id="652676"/>
    <lineage>
        <taxon>unclassified sequences</taxon>
        <taxon>metagenomes</taxon>
        <taxon>ecological metagenomes</taxon>
    </lineage>
</organism>
<reference evidence="1" key="1">
    <citation type="submission" date="2016-10" db="EMBL/GenBank/DDBJ databases">
        <authorList>
            <person name="de Groot N.N."/>
        </authorList>
    </citation>
    <scope>NUCLEOTIDE SEQUENCE</scope>
</reference>
<dbReference type="InterPro" id="IPR021457">
    <property type="entry name" value="DUF3108"/>
</dbReference>